<sequence length="179" mass="20079">MHTIQQQIANGQKYLVIELLEGTAALMKQDEVFVRPEGPGPMQMAVIDLEELLEKFEREAPPRQTFMLTEVATMAQQKGPTVHAWIKADILTPSIRDRSGTKGRAMLFSRRDAFIACLIASLKRKCGLPLSKLERVSDALQPQEPETTQKQKPKRKTNRKKKSSPKSRRTTAGGRNAPS</sequence>
<evidence type="ECO:0000313" key="3">
    <source>
        <dbReference type="Proteomes" id="UP000319383"/>
    </source>
</evidence>
<feature type="region of interest" description="Disordered" evidence="1">
    <location>
        <begin position="135"/>
        <end position="179"/>
    </location>
</feature>
<reference evidence="2 3" key="1">
    <citation type="submission" date="2019-02" db="EMBL/GenBank/DDBJ databases">
        <title>Deep-cultivation of Planctomycetes and their phenomic and genomic characterization uncovers novel biology.</title>
        <authorList>
            <person name="Wiegand S."/>
            <person name="Jogler M."/>
            <person name="Boedeker C."/>
            <person name="Pinto D."/>
            <person name="Vollmers J."/>
            <person name="Rivas-Marin E."/>
            <person name="Kohn T."/>
            <person name="Peeters S.H."/>
            <person name="Heuer A."/>
            <person name="Rast P."/>
            <person name="Oberbeckmann S."/>
            <person name="Bunk B."/>
            <person name="Jeske O."/>
            <person name="Meyerdierks A."/>
            <person name="Storesund J.E."/>
            <person name="Kallscheuer N."/>
            <person name="Luecker S."/>
            <person name="Lage O.M."/>
            <person name="Pohl T."/>
            <person name="Merkel B.J."/>
            <person name="Hornburger P."/>
            <person name="Mueller R.-W."/>
            <person name="Bruemmer F."/>
            <person name="Labrenz M."/>
            <person name="Spormann A.M."/>
            <person name="Op den Camp H."/>
            <person name="Overmann J."/>
            <person name="Amann R."/>
            <person name="Jetten M.S.M."/>
            <person name="Mascher T."/>
            <person name="Medema M.H."/>
            <person name="Devos D.P."/>
            <person name="Kaster A.-K."/>
            <person name="Ovreas L."/>
            <person name="Rohde M."/>
            <person name="Galperin M.Y."/>
            <person name="Jogler C."/>
        </authorList>
    </citation>
    <scope>NUCLEOTIDE SEQUENCE [LARGE SCALE GENOMIC DNA]</scope>
    <source>
        <strain evidence="2 3">Mal52</strain>
    </source>
</reference>
<dbReference type="KEGG" id="sdyn:Mal52_30510"/>
<organism evidence="2 3">
    <name type="scientific">Symmachiella dynata</name>
    <dbReference type="NCBI Taxonomy" id="2527995"/>
    <lineage>
        <taxon>Bacteria</taxon>
        <taxon>Pseudomonadati</taxon>
        <taxon>Planctomycetota</taxon>
        <taxon>Planctomycetia</taxon>
        <taxon>Planctomycetales</taxon>
        <taxon>Planctomycetaceae</taxon>
        <taxon>Symmachiella</taxon>
    </lineage>
</organism>
<evidence type="ECO:0000313" key="2">
    <source>
        <dbReference type="EMBL" id="QDU44567.1"/>
    </source>
</evidence>
<keyword evidence="3" id="KW-1185">Reference proteome</keyword>
<gene>
    <name evidence="2" type="ORF">Mal52_30510</name>
</gene>
<accession>A0A517ZQ46</accession>
<feature type="compositionally biased region" description="Basic residues" evidence="1">
    <location>
        <begin position="151"/>
        <end position="169"/>
    </location>
</feature>
<dbReference type="RefSeq" id="WP_145376907.1">
    <property type="nucleotide sequence ID" value="NZ_CP036276.1"/>
</dbReference>
<proteinExistence type="predicted"/>
<evidence type="ECO:0000256" key="1">
    <source>
        <dbReference type="SAM" id="MobiDB-lite"/>
    </source>
</evidence>
<protein>
    <submittedName>
        <fullName evidence="2">Uncharacterized protein</fullName>
    </submittedName>
</protein>
<dbReference type="Proteomes" id="UP000319383">
    <property type="component" value="Chromosome"/>
</dbReference>
<dbReference type="EMBL" id="CP036276">
    <property type="protein sequence ID" value="QDU44567.1"/>
    <property type="molecule type" value="Genomic_DNA"/>
</dbReference>
<name>A0A517ZQ46_9PLAN</name>
<dbReference type="AlphaFoldDB" id="A0A517ZQ46"/>